<keyword evidence="3" id="KW-1185">Reference proteome</keyword>
<dbReference type="GO" id="GO:0031146">
    <property type="term" value="P:SCF-dependent proteasomal ubiquitin-dependent protein catabolic process"/>
    <property type="evidence" value="ECO:0007669"/>
    <property type="project" value="TreeGrafter"/>
</dbReference>
<evidence type="ECO:0000259" key="1">
    <source>
        <dbReference type="SMART" id="SM00256"/>
    </source>
</evidence>
<name>A0A4S2L6Y5_9HYME</name>
<organism evidence="2 3">
    <name type="scientific">Temnothorax longispinosus</name>
    <dbReference type="NCBI Taxonomy" id="300112"/>
    <lineage>
        <taxon>Eukaryota</taxon>
        <taxon>Metazoa</taxon>
        <taxon>Ecdysozoa</taxon>
        <taxon>Arthropoda</taxon>
        <taxon>Hexapoda</taxon>
        <taxon>Insecta</taxon>
        <taxon>Pterygota</taxon>
        <taxon>Neoptera</taxon>
        <taxon>Endopterygota</taxon>
        <taxon>Hymenoptera</taxon>
        <taxon>Apocrita</taxon>
        <taxon>Aculeata</taxon>
        <taxon>Formicoidea</taxon>
        <taxon>Formicidae</taxon>
        <taxon>Myrmicinae</taxon>
        <taxon>Temnothorax</taxon>
    </lineage>
</organism>
<proteinExistence type="predicted"/>
<dbReference type="AlphaFoldDB" id="A0A4S2L6Y5"/>
<dbReference type="Pfam" id="PF02958">
    <property type="entry name" value="EcKL"/>
    <property type="match status" value="1"/>
</dbReference>
<dbReference type="PANTHER" id="PTHR13318">
    <property type="entry name" value="PARTNER OF PAIRED, ISOFORM B-RELATED"/>
    <property type="match status" value="1"/>
</dbReference>
<dbReference type="InterPro" id="IPR001611">
    <property type="entry name" value="Leu-rich_rpt"/>
</dbReference>
<sequence length="1172" mass="136689">MPAGWKSRNDPTPAAPGGLIGPYLAVIKAPAAVISEPRKRTTLFGAHRAYKLAICASLQLLAVHVTDLNEYLDEKLRQSLIEFIKIHIQKTSPVQEISYRVQWDRSWRVPITGDYQPFTMNMLDEVFIIDGNRVMAPSLNATPWNETYDGFREVYRIREESVVKFVRSIVWKNTSYLLVCYEPSLCDFYTAKPSYPLRFRHAIGYRGIPVDAKFFTQDDRLHLIIANNADKFPIPSVNIVRLQFLSTARPTSVHHYVHGDFNFILMINNLGPTNVLCWDGSELLDWFSLPDFPHSLISIFHMDGDTFVVVTHDKSENVKRFKDNQKIVDMTVLMNERTMNVTLVLAEKDVYWVEQWEAEMTSIPIRRSMTSYNQFLYCESCSRYPYVGRVSVGEENSVDFIYQYGKKRFVSKDHNNLSIFYTASDIIGPPNKKKTLYLTPFDFSLQTYNNNNVGDISISPWQQNEEIAERLASIWKWNYIPPIENNYINIEFHEAVYPIRVSIYEIHNPGSIIQIWAQDSNNQWFKLWDEWSKIVPLTSRLFSPPLSHPCNFKTKMLKLIFKNSLQFSYTKLDAVMLIGTSELILSRNPNESLTNLLKRINCMFSSCHDDVHNLTADLKSAHLDIVHLQENFPEYCDEILSDKSKEFCNLYTLPVKMKYFQINPRSFDEILLKIFKNLDLITLCRVSRVNWYFNNLIRDPKLYTRLNMRRVSHRYICDMFCYFTPRCKYLQQLDLTASKFDVKDLSKFLDNCGMRLTHLKLYDCGKSVDNQALLKISEICKNLKELDLSYCCYIDDEGFSYLEKLKGLELLNLCSTYIKPKRLCKILQKNQRMRELHSMHHIYKSATITKAVVLELGNSCRNLEVINPLDACELTSQGINALTNCKNLRKVHLSGCNPSGYSSEYPVESLFRLLSSYQNLQEVYLSIFYLTGHNLELLAQCKNLKKLYFDFVNFHTPDKYSVIFEQCPKLQEVYLIYCKISDRLVNQWKERYPHADEGGRCAMLIDFALIRYSTLVVDLSTYLYNCCWNEEIREKFFDIMRAYRDALMKYLLDAGVQDIEKYSYNALLDDFRRGALFGFLVVSHFLPTILGYLKPEAIVQDMNSLGALGCAKKHKYDGGDEFHHFIPSSPISYRQTKAIRPILPPLWNSKTYMSIEKRLEQKLKLRRNKENV</sequence>
<dbReference type="PANTHER" id="PTHR13318:SF95">
    <property type="entry name" value="F-BOX PROTEIN YLR352W"/>
    <property type="match status" value="1"/>
</dbReference>
<evidence type="ECO:0000313" key="3">
    <source>
        <dbReference type="Proteomes" id="UP000310200"/>
    </source>
</evidence>
<dbReference type="SMART" id="SM00256">
    <property type="entry name" value="FBOX"/>
    <property type="match status" value="1"/>
</dbReference>
<evidence type="ECO:0000313" key="2">
    <source>
        <dbReference type="EMBL" id="TGZ56369.1"/>
    </source>
</evidence>
<dbReference type="Pfam" id="PF13516">
    <property type="entry name" value="LRR_6"/>
    <property type="match status" value="1"/>
</dbReference>
<reference evidence="2 3" key="1">
    <citation type="journal article" date="2019" name="Philos. Trans. R. Soc. Lond., B, Biol. Sci.">
        <title>Ant behaviour and brain gene expression of defending hosts depend on the ecological success of the intruding social parasite.</title>
        <authorList>
            <person name="Kaur R."/>
            <person name="Stoldt M."/>
            <person name="Jongepier E."/>
            <person name="Feldmeyer B."/>
            <person name="Menzel F."/>
            <person name="Bornberg-Bauer E."/>
            <person name="Foitzik S."/>
        </authorList>
    </citation>
    <scope>NUCLEOTIDE SEQUENCE [LARGE SCALE GENOMIC DNA]</scope>
    <source>
        <tissue evidence="2">Whole body</tissue>
    </source>
</reference>
<accession>A0A4S2L6Y5</accession>
<gene>
    <name evidence="2" type="ORF">DBV15_08850</name>
</gene>
<dbReference type="EMBL" id="QBLH01000343">
    <property type="protein sequence ID" value="TGZ56369.1"/>
    <property type="molecule type" value="Genomic_DNA"/>
</dbReference>
<dbReference type="SUPFAM" id="SSF52047">
    <property type="entry name" value="RNI-like"/>
    <property type="match status" value="1"/>
</dbReference>
<comment type="caution">
    <text evidence="2">The sequence shown here is derived from an EMBL/GenBank/DDBJ whole genome shotgun (WGS) entry which is preliminary data.</text>
</comment>
<dbReference type="InterPro" id="IPR032675">
    <property type="entry name" value="LRR_dom_sf"/>
</dbReference>
<dbReference type="GO" id="GO:0019005">
    <property type="term" value="C:SCF ubiquitin ligase complex"/>
    <property type="evidence" value="ECO:0007669"/>
    <property type="project" value="TreeGrafter"/>
</dbReference>
<dbReference type="Pfam" id="PF12937">
    <property type="entry name" value="F-box-like"/>
    <property type="match status" value="1"/>
</dbReference>
<feature type="domain" description="F-box" evidence="1">
    <location>
        <begin position="667"/>
        <end position="706"/>
    </location>
</feature>
<protein>
    <recommendedName>
        <fullName evidence="1">F-box domain-containing protein</fullName>
    </recommendedName>
</protein>
<dbReference type="Proteomes" id="UP000310200">
    <property type="component" value="Unassembled WGS sequence"/>
</dbReference>
<dbReference type="InterPro" id="IPR001810">
    <property type="entry name" value="F-box_dom"/>
</dbReference>
<dbReference type="InterPro" id="IPR006553">
    <property type="entry name" value="Leu-rich_rpt_Cys-con_subtyp"/>
</dbReference>
<dbReference type="SMART" id="SM00367">
    <property type="entry name" value="LRR_CC"/>
    <property type="match status" value="4"/>
</dbReference>
<dbReference type="STRING" id="300112.A0A4S2L6Y5"/>
<dbReference type="CDD" id="cd09917">
    <property type="entry name" value="F-box_SF"/>
    <property type="match status" value="1"/>
</dbReference>
<dbReference type="InterPro" id="IPR004119">
    <property type="entry name" value="EcKL"/>
</dbReference>
<dbReference type="Gene3D" id="3.80.10.10">
    <property type="entry name" value="Ribonuclease Inhibitor"/>
    <property type="match status" value="2"/>
</dbReference>